<evidence type="ECO:0000313" key="4">
    <source>
        <dbReference type="Proteomes" id="UP000010475"/>
    </source>
</evidence>
<dbReference type="EMBL" id="CP003642">
    <property type="protein sequence ID" value="AFZ25716.1"/>
    <property type="molecule type" value="Genomic_DNA"/>
</dbReference>
<gene>
    <name evidence="3" type="ORF">Cylst_3580</name>
</gene>
<dbReference type="Pfam" id="PF04326">
    <property type="entry name" value="SLFN_AlbA_2"/>
    <property type="match status" value="1"/>
</dbReference>
<dbReference type="InterPro" id="IPR007421">
    <property type="entry name" value="Schlafen_AlbA_2_dom"/>
</dbReference>
<dbReference type="Gene3D" id="3.30.950.30">
    <property type="entry name" value="Schlafen, AAA domain"/>
    <property type="match status" value="1"/>
</dbReference>
<dbReference type="PANTHER" id="PTHR30595:SF6">
    <property type="entry name" value="SCHLAFEN ALBA-2 DOMAIN-CONTAINING PROTEIN"/>
    <property type="match status" value="1"/>
</dbReference>
<evidence type="ECO:0000313" key="3">
    <source>
        <dbReference type="EMBL" id="AFZ25716.1"/>
    </source>
</evidence>
<dbReference type="KEGG" id="csg:Cylst_3580"/>
<dbReference type="OrthoDB" id="9798761at2"/>
<reference evidence="3 4" key="1">
    <citation type="submission" date="2012-06" db="EMBL/GenBank/DDBJ databases">
        <title>Finished chromosome of genome of Cylindrospermum stagnale PCC 7417.</title>
        <authorList>
            <consortium name="US DOE Joint Genome Institute"/>
            <person name="Gugger M."/>
            <person name="Coursin T."/>
            <person name="Rippka R."/>
            <person name="Tandeau De Marsac N."/>
            <person name="Huntemann M."/>
            <person name="Wei C.-L."/>
            <person name="Han J."/>
            <person name="Detter J.C."/>
            <person name="Han C."/>
            <person name="Tapia R."/>
            <person name="Chen A."/>
            <person name="Kyrpides N."/>
            <person name="Mavromatis K."/>
            <person name="Markowitz V."/>
            <person name="Szeto E."/>
            <person name="Ivanova N."/>
            <person name="Pagani I."/>
            <person name="Pati A."/>
            <person name="Goodwin L."/>
            <person name="Nordberg H.P."/>
            <person name="Cantor M.N."/>
            <person name="Hua S.X."/>
            <person name="Woyke T."/>
            <person name="Kerfeld C.A."/>
        </authorList>
    </citation>
    <scope>NUCLEOTIDE SEQUENCE [LARGE SCALE GENOMIC DNA]</scope>
    <source>
        <strain evidence="3 4">PCC 7417</strain>
    </source>
</reference>
<dbReference type="STRING" id="56107.Cylst_3580"/>
<keyword evidence="4" id="KW-1185">Reference proteome</keyword>
<dbReference type="Proteomes" id="UP000010475">
    <property type="component" value="Chromosome"/>
</dbReference>
<feature type="coiled-coil region" evidence="1">
    <location>
        <begin position="3"/>
        <end position="37"/>
    </location>
</feature>
<dbReference type="PANTHER" id="PTHR30595">
    <property type="entry name" value="GLPR-RELATED TRANSCRIPTIONAL REPRESSOR"/>
    <property type="match status" value="1"/>
</dbReference>
<organism evidence="3 4">
    <name type="scientific">Cylindrospermum stagnale PCC 7417</name>
    <dbReference type="NCBI Taxonomy" id="56107"/>
    <lineage>
        <taxon>Bacteria</taxon>
        <taxon>Bacillati</taxon>
        <taxon>Cyanobacteriota</taxon>
        <taxon>Cyanophyceae</taxon>
        <taxon>Nostocales</taxon>
        <taxon>Nostocaceae</taxon>
        <taxon>Cylindrospermum</taxon>
    </lineage>
</organism>
<dbReference type="AlphaFoldDB" id="K9X0Z6"/>
<dbReference type="RefSeq" id="WP_015208964.1">
    <property type="nucleotide sequence ID" value="NC_019757.1"/>
</dbReference>
<sequence>MSLSIYKQNISQLTKQVAELQAQASQKSNKKAQLLGQVASIRRSITSNPNPKLISSKETQIAQIYSKISAIENSEANISKKLFGKRCELTRNEETLAEEIERQSKKEQNEERRLSIDRKRQNAEEIRQLKALNSELERQNELKKLEIKDEFAASEVREIIELISKPESQHLEFKSYARWDIKQNCENKALEKNIVKTVAAFLNSEGGTLLIGVADDGQILGLENDYLTAKNKDRDSYELLLHDLLLTSNFGHHFISFISITFHQVESKEICRIIVKPSKETAYVKNGQASELYIRTGNSSRQLDAKQAIEYSKNRWGGVEDKNPYHEESNHS</sequence>
<evidence type="ECO:0000256" key="1">
    <source>
        <dbReference type="SAM" id="Coils"/>
    </source>
</evidence>
<accession>K9X0Z6</accession>
<dbReference type="InterPro" id="IPR038461">
    <property type="entry name" value="Schlafen_AlbA_2_dom_sf"/>
</dbReference>
<keyword evidence="1" id="KW-0175">Coiled coil</keyword>
<protein>
    <submittedName>
        <fullName evidence="3">Putative transcriptional regulator with HTH domain</fullName>
    </submittedName>
</protein>
<dbReference type="eggNOG" id="COG2865">
    <property type="taxonomic scope" value="Bacteria"/>
</dbReference>
<name>K9X0Z6_9NOST</name>
<proteinExistence type="predicted"/>
<dbReference type="HOGENOM" id="CLU_836058_0_0_3"/>
<feature type="domain" description="Schlafen AlbA-2" evidence="2">
    <location>
        <begin position="167"/>
        <end position="303"/>
    </location>
</feature>
<evidence type="ECO:0000259" key="2">
    <source>
        <dbReference type="Pfam" id="PF04326"/>
    </source>
</evidence>
<feature type="coiled-coil region" evidence="1">
    <location>
        <begin position="90"/>
        <end position="149"/>
    </location>
</feature>